<proteinExistence type="predicted"/>
<evidence type="ECO:0000313" key="3">
    <source>
        <dbReference type="EMBL" id="SHI25193.1"/>
    </source>
</evidence>
<name>A0A1M5XR00_9FIRM</name>
<evidence type="ECO:0000313" key="4">
    <source>
        <dbReference type="Proteomes" id="UP000183995"/>
    </source>
</evidence>
<organism evidence="2 4">
    <name type="scientific">Sporobacter termitidis DSM 10068</name>
    <dbReference type="NCBI Taxonomy" id="1123282"/>
    <lineage>
        <taxon>Bacteria</taxon>
        <taxon>Bacillati</taxon>
        <taxon>Bacillota</taxon>
        <taxon>Clostridia</taxon>
        <taxon>Eubacteriales</taxon>
        <taxon>Oscillospiraceae</taxon>
        <taxon>Sporobacter</taxon>
    </lineage>
</organism>
<dbReference type="EMBL" id="FQXV01000006">
    <property type="protein sequence ID" value="SHI01683.1"/>
    <property type="molecule type" value="Genomic_DNA"/>
</dbReference>
<dbReference type="Proteomes" id="UP000183995">
    <property type="component" value="Unassembled WGS sequence"/>
</dbReference>
<evidence type="ECO:0000256" key="1">
    <source>
        <dbReference type="SAM" id="SignalP"/>
    </source>
</evidence>
<dbReference type="PROSITE" id="PS51257">
    <property type="entry name" value="PROKAR_LIPOPROTEIN"/>
    <property type="match status" value="1"/>
</dbReference>
<dbReference type="EMBL" id="FQXV01000037">
    <property type="protein sequence ID" value="SHI25193.1"/>
    <property type="molecule type" value="Genomic_DNA"/>
</dbReference>
<feature type="signal peptide" evidence="1">
    <location>
        <begin position="1"/>
        <end position="26"/>
    </location>
</feature>
<protein>
    <recommendedName>
        <fullName evidence="5">Intracellular proteinase inhibitor</fullName>
    </recommendedName>
</protein>
<dbReference type="RefSeq" id="WP_073078204.1">
    <property type="nucleotide sequence ID" value="NZ_FQXV01000037.1"/>
</dbReference>
<sequence length="166" mass="18682">MKKFKIYTVLLLLLPSLFLSGCAGHAADKNGDFSLKIYTDKNKYSAGELIDCYATLQYTGNADNATLYVDRPMVVFAVKSSDGYLGGLRLLICAKEEFKKDEIRKFAYEKNGGYDEKSPDWIKEFVNSKDLTLPKGKYTLIADFKYSYSDKGDMETLEAAKTITVK</sequence>
<dbReference type="AlphaFoldDB" id="A0A1M5XR00"/>
<reference evidence="2 4" key="1">
    <citation type="submission" date="2016-11" db="EMBL/GenBank/DDBJ databases">
        <authorList>
            <person name="Jaros S."/>
            <person name="Januszkiewicz K."/>
            <person name="Wedrychowicz H."/>
        </authorList>
    </citation>
    <scope>NUCLEOTIDE SEQUENCE [LARGE SCALE GENOMIC DNA]</scope>
    <source>
        <strain evidence="2 4">DSM 10068</strain>
    </source>
</reference>
<keyword evidence="1" id="KW-0732">Signal</keyword>
<gene>
    <name evidence="2" type="ORF">SAMN02745823_01922</name>
    <name evidence="3" type="ORF">SAMN02745823_03906</name>
</gene>
<accession>A0A1M5XR00</accession>
<keyword evidence="4" id="KW-1185">Reference proteome</keyword>
<feature type="chain" id="PRO_5015066873" description="Intracellular proteinase inhibitor" evidence="1">
    <location>
        <begin position="27"/>
        <end position="166"/>
    </location>
</feature>
<evidence type="ECO:0008006" key="5">
    <source>
        <dbReference type="Google" id="ProtNLM"/>
    </source>
</evidence>
<evidence type="ECO:0000313" key="2">
    <source>
        <dbReference type="EMBL" id="SHI01683.1"/>
    </source>
</evidence>